<keyword evidence="3" id="KW-1185">Reference proteome</keyword>
<dbReference type="InterPro" id="IPR023393">
    <property type="entry name" value="START-like_dom_sf"/>
</dbReference>
<dbReference type="Pfam" id="PF11274">
    <property type="entry name" value="DUF3074"/>
    <property type="match status" value="1"/>
</dbReference>
<evidence type="ECO:0000259" key="1">
    <source>
        <dbReference type="Pfam" id="PF11274"/>
    </source>
</evidence>
<reference evidence="3" key="1">
    <citation type="journal article" date="2018" name="Nat. Microbiol.">
        <title>Leveraging single-cell genomics to expand the fungal tree of life.</title>
        <authorList>
            <person name="Ahrendt S.R."/>
            <person name="Quandt C.A."/>
            <person name="Ciobanu D."/>
            <person name="Clum A."/>
            <person name="Salamov A."/>
            <person name="Andreopoulos B."/>
            <person name="Cheng J.F."/>
            <person name="Woyke T."/>
            <person name="Pelin A."/>
            <person name="Henrissat B."/>
            <person name="Reynolds N.K."/>
            <person name="Benny G.L."/>
            <person name="Smith M.E."/>
            <person name="James T.Y."/>
            <person name="Grigoriev I.V."/>
        </authorList>
    </citation>
    <scope>NUCLEOTIDE SEQUENCE [LARGE SCALE GENOMIC DNA]</scope>
    <source>
        <strain evidence="3">Baker2002</strain>
    </source>
</reference>
<protein>
    <recommendedName>
        <fullName evidence="1">DUF3074 domain-containing protein</fullName>
    </recommendedName>
</protein>
<sequence>MNSTPLRTLDGISSESLVREALAIVELVSTWKPAAQFKYRVPQCPDKVVVDVRVKDLNDYWVARVNEFCDVPSSDIPKLWQDLIQYSIGSTESLETCHTAFEENYIEEIFQYTLAPYELPQPAAGYECLTYLTELFYNLQWPLKVRRFCNLVHVTKSSDEKEAFVISLAIDPSLIPSVSPRTGFVDGQFSSVERVSYDGTNLQWIMATCSNANGLVPAWIVKKALNSAIAKDVPSFMTWVLQQP</sequence>
<dbReference type="PANTHER" id="PTHR40370">
    <property type="entry name" value="EXPRESSED PROTEIN"/>
    <property type="match status" value="1"/>
</dbReference>
<organism evidence="2 3">
    <name type="scientific">Metschnikowia bicuspidata</name>
    <dbReference type="NCBI Taxonomy" id="27322"/>
    <lineage>
        <taxon>Eukaryota</taxon>
        <taxon>Fungi</taxon>
        <taxon>Dikarya</taxon>
        <taxon>Ascomycota</taxon>
        <taxon>Saccharomycotina</taxon>
        <taxon>Pichiomycetes</taxon>
        <taxon>Metschnikowiaceae</taxon>
        <taxon>Metschnikowia</taxon>
    </lineage>
</organism>
<dbReference type="InterPro" id="IPR024500">
    <property type="entry name" value="DUF3074"/>
</dbReference>
<feature type="domain" description="DUF3074" evidence="1">
    <location>
        <begin position="92"/>
        <end position="240"/>
    </location>
</feature>
<name>A0A4P9ZBU2_9ASCO</name>
<accession>A0A4P9ZBU2</accession>
<dbReference type="AlphaFoldDB" id="A0A4P9ZBU2"/>
<proteinExistence type="predicted"/>
<dbReference type="OrthoDB" id="6423603at2759"/>
<dbReference type="SUPFAM" id="SSF55961">
    <property type="entry name" value="Bet v1-like"/>
    <property type="match status" value="1"/>
</dbReference>
<dbReference type="EMBL" id="ML004461">
    <property type="protein sequence ID" value="RKP30314.1"/>
    <property type="molecule type" value="Genomic_DNA"/>
</dbReference>
<gene>
    <name evidence="2" type="ORF">METBISCDRAFT_16632</name>
</gene>
<dbReference type="Proteomes" id="UP000268321">
    <property type="component" value="Unassembled WGS sequence"/>
</dbReference>
<dbReference type="Gene3D" id="3.30.530.20">
    <property type="match status" value="1"/>
</dbReference>
<dbReference type="PANTHER" id="PTHR40370:SF1">
    <property type="entry name" value="DUF3074 DOMAIN-CONTAINING PROTEIN"/>
    <property type="match status" value="1"/>
</dbReference>
<evidence type="ECO:0000313" key="3">
    <source>
        <dbReference type="Proteomes" id="UP000268321"/>
    </source>
</evidence>
<evidence type="ECO:0000313" key="2">
    <source>
        <dbReference type="EMBL" id="RKP30314.1"/>
    </source>
</evidence>